<evidence type="ECO:0000313" key="3">
    <source>
        <dbReference type="Proteomes" id="UP000677812"/>
    </source>
</evidence>
<sequence>MLGLAGCAHQDGVETTNQWWHNFEGGEIAQLRAPPPGQSEPYPLVSKTPTEAPDLPSPAARELQTQQLEMDRNLAQRASAAQGPLPTVPKSAPPPTVKTDNNATMGAATDQKAPPSVASVPQHSEAVMPKFVAKTSVNSGALPEMVSAPPVPVSFPGFSVPMTAGTSQAVLPEINAATPEGTLIRFQVATDQVVGDAQSAYQHIAGQRHGQRVKILGFGAAMSADAGLAPADQVREVSLGLLRAQVVARGLIAQGVPQSVIDLSGEAIGDGVRVRIAQ</sequence>
<evidence type="ECO:0000256" key="1">
    <source>
        <dbReference type="SAM" id="MobiDB-lite"/>
    </source>
</evidence>
<comment type="caution">
    <text evidence="2">The sequence shown here is derived from an EMBL/GenBank/DDBJ whole genome shotgun (WGS) entry which is preliminary data.</text>
</comment>
<gene>
    <name evidence="2" type="ORF">KB213_02530</name>
</gene>
<evidence type="ECO:0008006" key="4">
    <source>
        <dbReference type="Google" id="ProtNLM"/>
    </source>
</evidence>
<keyword evidence="3" id="KW-1185">Reference proteome</keyword>
<evidence type="ECO:0000313" key="2">
    <source>
        <dbReference type="EMBL" id="MBR0558938.1"/>
    </source>
</evidence>
<organism evidence="2 3">
    <name type="scientific">Neokomagataea anthophila</name>
    <dbReference type="NCBI Taxonomy" id="2826925"/>
    <lineage>
        <taxon>Bacteria</taxon>
        <taxon>Pseudomonadati</taxon>
        <taxon>Pseudomonadota</taxon>
        <taxon>Alphaproteobacteria</taxon>
        <taxon>Acetobacterales</taxon>
        <taxon>Acetobacteraceae</taxon>
        <taxon>Neokomagataea</taxon>
    </lineage>
</organism>
<proteinExistence type="predicted"/>
<protein>
    <recommendedName>
        <fullName evidence="4">OmpA-like domain-containing protein</fullName>
    </recommendedName>
</protein>
<name>A0ABS5E604_9PROT</name>
<dbReference type="Proteomes" id="UP000677812">
    <property type="component" value="Unassembled WGS sequence"/>
</dbReference>
<dbReference type="EMBL" id="JAGRQH010000001">
    <property type="protein sequence ID" value="MBR0558938.1"/>
    <property type="molecule type" value="Genomic_DNA"/>
</dbReference>
<reference evidence="2 3" key="1">
    <citation type="submission" date="2021-04" db="EMBL/GenBank/DDBJ databases">
        <title>The complete genome sequence of Neokomagataea sp. TBRC 2177.</title>
        <authorList>
            <person name="Charoenyingcharoen P."/>
            <person name="Yukphan P."/>
        </authorList>
    </citation>
    <scope>NUCLEOTIDE SEQUENCE [LARGE SCALE GENOMIC DNA]</scope>
    <source>
        <strain evidence="2 3">TBRC 2177</strain>
    </source>
</reference>
<accession>A0ABS5E604</accession>
<feature type="region of interest" description="Disordered" evidence="1">
    <location>
        <begin position="27"/>
        <end position="66"/>
    </location>
</feature>
<feature type="region of interest" description="Disordered" evidence="1">
    <location>
        <begin position="78"/>
        <end position="117"/>
    </location>
</feature>